<evidence type="ECO:0000259" key="1">
    <source>
        <dbReference type="Pfam" id="PF04149"/>
    </source>
</evidence>
<gene>
    <name evidence="2" type="ORF">ACFP50_25450</name>
</gene>
<feature type="domain" description="DUF397" evidence="1">
    <location>
        <begin position="9"/>
        <end position="28"/>
    </location>
</feature>
<evidence type="ECO:0000313" key="2">
    <source>
        <dbReference type="EMBL" id="MFC6058660.1"/>
    </source>
</evidence>
<proteinExistence type="predicted"/>
<evidence type="ECO:0000313" key="3">
    <source>
        <dbReference type="Proteomes" id="UP001596242"/>
    </source>
</evidence>
<dbReference type="EMBL" id="JBHSPT010000061">
    <property type="protein sequence ID" value="MFC6058660.1"/>
    <property type="molecule type" value="Genomic_DNA"/>
</dbReference>
<reference evidence="3" key="1">
    <citation type="journal article" date="2019" name="Int. J. Syst. Evol. Microbiol.">
        <title>The Global Catalogue of Microorganisms (GCM) 10K type strain sequencing project: providing services to taxonomists for standard genome sequencing and annotation.</title>
        <authorList>
            <consortium name="The Broad Institute Genomics Platform"/>
            <consortium name="The Broad Institute Genome Sequencing Center for Infectious Disease"/>
            <person name="Wu L."/>
            <person name="Ma J."/>
        </authorList>
    </citation>
    <scope>NUCLEOTIDE SEQUENCE [LARGE SCALE GENOMIC DNA]</scope>
    <source>
        <strain evidence="3">JCM 12763</strain>
    </source>
</reference>
<protein>
    <submittedName>
        <fullName evidence="2">DUF397 domain-containing protein</fullName>
    </submittedName>
</protein>
<accession>A0ABW1M4L0</accession>
<keyword evidence="3" id="KW-1185">Reference proteome</keyword>
<dbReference type="Pfam" id="PF04149">
    <property type="entry name" value="DUF397"/>
    <property type="match status" value="2"/>
</dbReference>
<dbReference type="Proteomes" id="UP001596242">
    <property type="component" value="Unassembled WGS sequence"/>
</dbReference>
<organism evidence="2 3">
    <name type="scientific">Streptomyces pratens</name>
    <dbReference type="NCBI Taxonomy" id="887456"/>
    <lineage>
        <taxon>Bacteria</taxon>
        <taxon>Bacillati</taxon>
        <taxon>Actinomycetota</taxon>
        <taxon>Actinomycetes</taxon>
        <taxon>Kitasatosporales</taxon>
        <taxon>Streptomycetaceae</taxon>
        <taxon>Streptomyces</taxon>
    </lineage>
</organism>
<name>A0ABW1M4L0_9ACTN</name>
<dbReference type="InterPro" id="IPR007278">
    <property type="entry name" value="DUF397"/>
</dbReference>
<feature type="domain" description="DUF397" evidence="1">
    <location>
        <begin position="35"/>
        <end position="88"/>
    </location>
</feature>
<sequence length="96" mass="10238">MREYDLSEARWHKSTYSDGNGGNCVEAAYNFPGAARWRKSSHSGGSGEECVEVAEGVPGIVPIRDSKVTAGPVLVIGAAAWTEFIGTVTEGRPARR</sequence>
<comment type="caution">
    <text evidence="2">The sequence shown here is derived from an EMBL/GenBank/DDBJ whole genome shotgun (WGS) entry which is preliminary data.</text>
</comment>
<dbReference type="RefSeq" id="WP_386401598.1">
    <property type="nucleotide sequence ID" value="NZ_JBHSPT010000061.1"/>
</dbReference>